<dbReference type="GO" id="GO:0045053">
    <property type="term" value="P:protein retention in Golgi apparatus"/>
    <property type="evidence" value="ECO:0007669"/>
    <property type="project" value="TreeGrafter"/>
</dbReference>
<keyword evidence="2" id="KW-0813">Transport</keyword>
<proteinExistence type="inferred from homology"/>
<dbReference type="AlphaFoldDB" id="A0A146K6T4"/>
<dbReference type="PANTHER" id="PTHR16166:SF93">
    <property type="entry name" value="INTERMEMBRANE LIPID TRANSFER PROTEIN VPS13"/>
    <property type="match status" value="1"/>
</dbReference>
<accession>A0A146K6T4</accession>
<dbReference type="GO" id="GO:0006623">
    <property type="term" value="P:protein targeting to vacuole"/>
    <property type="evidence" value="ECO:0007669"/>
    <property type="project" value="TreeGrafter"/>
</dbReference>
<dbReference type="Pfam" id="PF12624">
    <property type="entry name" value="VPS13_N"/>
    <property type="match status" value="1"/>
</dbReference>
<evidence type="ECO:0000256" key="2">
    <source>
        <dbReference type="ARBA" id="ARBA00022448"/>
    </source>
</evidence>
<name>A0A146K6T4_9EUKA</name>
<organism evidence="4">
    <name type="scientific">Trepomonas sp. PC1</name>
    <dbReference type="NCBI Taxonomy" id="1076344"/>
    <lineage>
        <taxon>Eukaryota</taxon>
        <taxon>Metamonada</taxon>
        <taxon>Diplomonadida</taxon>
        <taxon>Hexamitidae</taxon>
        <taxon>Hexamitinae</taxon>
        <taxon>Trepomonas</taxon>
    </lineage>
</organism>
<evidence type="ECO:0000313" key="4">
    <source>
        <dbReference type="EMBL" id="JAP92552.1"/>
    </source>
</evidence>
<evidence type="ECO:0000256" key="1">
    <source>
        <dbReference type="ARBA" id="ARBA00006545"/>
    </source>
</evidence>
<dbReference type="InterPro" id="IPR026847">
    <property type="entry name" value="VPS13"/>
</dbReference>
<protein>
    <recommendedName>
        <fullName evidence="3">Chorein N-terminal domain-containing protein</fullName>
    </recommendedName>
</protein>
<comment type="similarity">
    <text evidence="1">Belongs to the VPS13 family.</text>
</comment>
<gene>
    <name evidence="4" type="ORF">TPC1_15467</name>
</gene>
<feature type="domain" description="Chorein N-terminal" evidence="3">
    <location>
        <begin position="1"/>
        <end position="189"/>
    </location>
</feature>
<reference evidence="4" key="1">
    <citation type="submission" date="2015-07" db="EMBL/GenBank/DDBJ databases">
        <title>Adaptation to a free-living lifestyle via gene acquisitions in the diplomonad Trepomonas sp. PC1.</title>
        <authorList>
            <person name="Xu F."/>
            <person name="Jerlstrom-Hultqvist J."/>
            <person name="Kolisko M."/>
            <person name="Simpson A.G.B."/>
            <person name="Roger A.J."/>
            <person name="Svard S.G."/>
            <person name="Andersson J.O."/>
        </authorList>
    </citation>
    <scope>NUCLEOTIDE SEQUENCE</scope>
    <source>
        <strain evidence="4">PC1</strain>
    </source>
</reference>
<dbReference type="InterPro" id="IPR026854">
    <property type="entry name" value="VPS13_N"/>
</dbReference>
<sequence>MIEELISSMIQEYSDKYLQDFDFNSLNISILSGNIDLVNLKMRATAFQDIHPAIEIQKGSISKINIKYSLTSIFSKPIKISIDNMFVLLKLKELKESTSEDLQAEVKKNLMAKLQAAFKQQLLFESVVEEKNRGMFKRLWNGAKNYFKGYLGDMVSNLMSNLEFDIQNIHVRYEDASLPTSIGLMIDRFALSGIL</sequence>
<dbReference type="PANTHER" id="PTHR16166">
    <property type="entry name" value="VACUOLAR PROTEIN SORTING-ASSOCIATED PROTEIN VPS13"/>
    <property type="match status" value="1"/>
</dbReference>
<feature type="non-terminal residue" evidence="4">
    <location>
        <position position="195"/>
    </location>
</feature>
<dbReference type="EMBL" id="GDID01004054">
    <property type="protein sequence ID" value="JAP92552.1"/>
    <property type="molecule type" value="Transcribed_RNA"/>
</dbReference>
<evidence type="ECO:0000259" key="3">
    <source>
        <dbReference type="Pfam" id="PF12624"/>
    </source>
</evidence>